<accession>A0ABR7M8L8</accession>
<feature type="transmembrane region" description="Helical" evidence="5">
    <location>
        <begin position="299"/>
        <end position="318"/>
    </location>
</feature>
<keyword evidence="6" id="KW-0808">Transferase</keyword>
<evidence type="ECO:0000256" key="2">
    <source>
        <dbReference type="ARBA" id="ARBA00022692"/>
    </source>
</evidence>
<dbReference type="PANTHER" id="PTHR11785:SF512">
    <property type="entry name" value="SOBREMESA, ISOFORM B"/>
    <property type="match status" value="1"/>
</dbReference>
<feature type="transmembrane region" description="Helical" evidence="5">
    <location>
        <begin position="345"/>
        <end position="364"/>
    </location>
</feature>
<gene>
    <name evidence="6" type="ORF">BC349_08005</name>
</gene>
<dbReference type="InterPro" id="IPR002293">
    <property type="entry name" value="AA/rel_permease1"/>
</dbReference>
<evidence type="ECO:0000256" key="5">
    <source>
        <dbReference type="SAM" id="Phobius"/>
    </source>
</evidence>
<feature type="transmembrane region" description="Helical" evidence="5">
    <location>
        <begin position="41"/>
        <end position="63"/>
    </location>
</feature>
<proteinExistence type="predicted"/>
<dbReference type="PIRSF" id="PIRSF006060">
    <property type="entry name" value="AA_transporter"/>
    <property type="match status" value="1"/>
</dbReference>
<comment type="subcellular location">
    <subcellularLocation>
        <location evidence="1">Membrane</location>
        <topology evidence="1">Multi-pass membrane protein</topology>
    </subcellularLocation>
</comment>
<feature type="transmembrane region" description="Helical" evidence="5">
    <location>
        <begin position="370"/>
        <end position="392"/>
    </location>
</feature>
<feature type="transmembrane region" description="Helical" evidence="5">
    <location>
        <begin position="412"/>
        <end position="430"/>
    </location>
</feature>
<dbReference type="InterPro" id="IPR050598">
    <property type="entry name" value="AminoAcid_Transporter"/>
</dbReference>
<evidence type="ECO:0000256" key="1">
    <source>
        <dbReference type="ARBA" id="ARBA00004141"/>
    </source>
</evidence>
<keyword evidence="3 5" id="KW-1133">Transmembrane helix</keyword>
<dbReference type="Proteomes" id="UP000765802">
    <property type="component" value="Unassembled WGS sequence"/>
</dbReference>
<dbReference type="Gene3D" id="1.20.1740.10">
    <property type="entry name" value="Amino acid/polyamine transporter I"/>
    <property type="match status" value="1"/>
</dbReference>
<feature type="transmembrane region" description="Helical" evidence="5">
    <location>
        <begin position="157"/>
        <end position="180"/>
    </location>
</feature>
<reference evidence="6 7" key="1">
    <citation type="submission" date="2016-07" db="EMBL/GenBank/DDBJ databases">
        <title>Genome analysis of Flavihumibacter stibioxidans YS-17.</title>
        <authorList>
            <person name="Shi K."/>
            <person name="Han Y."/>
            <person name="Wang G."/>
        </authorList>
    </citation>
    <scope>NUCLEOTIDE SEQUENCE [LARGE SCALE GENOMIC DNA]</scope>
    <source>
        <strain evidence="6 7">YS-17</strain>
    </source>
</reference>
<keyword evidence="6" id="KW-0723">Serine/threonine-protein kinase</keyword>
<dbReference type="EMBL" id="MBUA01000012">
    <property type="protein sequence ID" value="MBC6490971.1"/>
    <property type="molecule type" value="Genomic_DNA"/>
</dbReference>
<keyword evidence="4 5" id="KW-0472">Membrane</keyword>
<protein>
    <submittedName>
        <fullName evidence="6">Serine/threonine protein kinase</fullName>
    </submittedName>
</protein>
<keyword evidence="2 5" id="KW-0812">Transmembrane</keyword>
<feature type="transmembrane region" description="Helical" evidence="5">
    <location>
        <begin position="127"/>
        <end position="145"/>
    </location>
</feature>
<feature type="transmembrane region" description="Helical" evidence="5">
    <location>
        <begin position="84"/>
        <end position="107"/>
    </location>
</feature>
<name>A0ABR7M8L8_9BACT</name>
<dbReference type="RefSeq" id="WP_187256309.1">
    <property type="nucleotide sequence ID" value="NZ_JBHULF010000014.1"/>
</dbReference>
<comment type="caution">
    <text evidence="6">The sequence shown here is derived from an EMBL/GenBank/DDBJ whole genome shotgun (WGS) entry which is preliminary data.</text>
</comment>
<evidence type="ECO:0000313" key="6">
    <source>
        <dbReference type="EMBL" id="MBC6490971.1"/>
    </source>
</evidence>
<sequence length="464" mass="49827">MTARKQLKLFDLTMIVIGLVIGMGIFRTATDSAQAALTPGIYFAAWIAGGIIALCGALTYAEIGSRFPITGGYYKIFAECYHPSVAFAINCIILISNAASLAGVALIGSEYISQLIFSQPASDVAKAFIAMGAVTIFYFVNLAGLRMSSRTQNVLMIIKIGMVLLLIGALFFPGASGAALHPSDALPGGGLHPSDVLPPGSASDGWSAIDYIKSFGIALIAVSFTYGGYQQTINFGDEVSNPRKTIPRGIFIGILVIISLYLLVQMAYVHAIGFEQLKTTKGIAAVVAEKMFGPSGKTVFTLLLFLAVLAYVNVLLLSNPRVMYAMSKDGILPKAFSRKDEKRDVLTVSLTVFAAICVIVLFFANTFDKILGFTIFLDSIGMATSAATIFILRKRTKHLDNTGIYTMRFFPLMPLIFISAYAFVGVSILLSTPMLALTGIIVFAVFLGIYFLVVHKNGRGISRP</sequence>
<keyword evidence="7" id="KW-1185">Reference proteome</keyword>
<feature type="transmembrane region" description="Helical" evidence="5">
    <location>
        <begin position="12"/>
        <end position="29"/>
    </location>
</feature>
<feature type="transmembrane region" description="Helical" evidence="5">
    <location>
        <begin position="211"/>
        <end position="229"/>
    </location>
</feature>
<feature type="transmembrane region" description="Helical" evidence="5">
    <location>
        <begin position="250"/>
        <end position="271"/>
    </location>
</feature>
<evidence type="ECO:0000256" key="4">
    <source>
        <dbReference type="ARBA" id="ARBA00023136"/>
    </source>
</evidence>
<evidence type="ECO:0000313" key="7">
    <source>
        <dbReference type="Proteomes" id="UP000765802"/>
    </source>
</evidence>
<dbReference type="GO" id="GO:0004674">
    <property type="term" value="F:protein serine/threonine kinase activity"/>
    <property type="evidence" value="ECO:0007669"/>
    <property type="project" value="UniProtKB-KW"/>
</dbReference>
<evidence type="ECO:0000256" key="3">
    <source>
        <dbReference type="ARBA" id="ARBA00022989"/>
    </source>
</evidence>
<organism evidence="6 7">
    <name type="scientific">Flavihumibacter stibioxidans</name>
    <dbReference type="NCBI Taxonomy" id="1834163"/>
    <lineage>
        <taxon>Bacteria</taxon>
        <taxon>Pseudomonadati</taxon>
        <taxon>Bacteroidota</taxon>
        <taxon>Chitinophagia</taxon>
        <taxon>Chitinophagales</taxon>
        <taxon>Chitinophagaceae</taxon>
        <taxon>Flavihumibacter</taxon>
    </lineage>
</organism>
<dbReference type="Pfam" id="PF13520">
    <property type="entry name" value="AA_permease_2"/>
    <property type="match status" value="1"/>
</dbReference>
<feature type="transmembrane region" description="Helical" evidence="5">
    <location>
        <begin position="436"/>
        <end position="454"/>
    </location>
</feature>
<dbReference type="PANTHER" id="PTHR11785">
    <property type="entry name" value="AMINO ACID TRANSPORTER"/>
    <property type="match status" value="1"/>
</dbReference>
<keyword evidence="6" id="KW-0418">Kinase</keyword>